<gene>
    <name evidence="6" type="ORF">P168DRAFT_321681</name>
</gene>
<keyword evidence="3" id="KW-0175">Coiled coil</keyword>
<feature type="compositionally biased region" description="Basic and acidic residues" evidence="5">
    <location>
        <begin position="46"/>
        <end position="86"/>
    </location>
</feature>
<evidence type="ECO:0000313" key="7">
    <source>
        <dbReference type="Proteomes" id="UP000234254"/>
    </source>
</evidence>
<protein>
    <recommendedName>
        <fullName evidence="8">Protein required for cell viability Rrp17</fullName>
    </recommendedName>
</protein>
<dbReference type="AlphaFoldDB" id="A0A2I1CUF8"/>
<evidence type="ECO:0008006" key="8">
    <source>
        <dbReference type="Google" id="ProtNLM"/>
    </source>
</evidence>
<dbReference type="OrthoDB" id="551633at2759"/>
<evidence type="ECO:0000313" key="6">
    <source>
        <dbReference type="EMBL" id="PKY01266.1"/>
    </source>
</evidence>
<dbReference type="GO" id="GO:0019843">
    <property type="term" value="F:rRNA binding"/>
    <property type="evidence" value="ECO:0007669"/>
    <property type="project" value="TreeGrafter"/>
</dbReference>
<dbReference type="Proteomes" id="UP000234254">
    <property type="component" value="Unassembled WGS sequence"/>
</dbReference>
<comment type="similarity">
    <text evidence="2">Belongs to the RRP17 family.</text>
</comment>
<feature type="compositionally biased region" description="Basic residues" evidence="5">
    <location>
        <begin position="201"/>
        <end position="219"/>
    </location>
</feature>
<dbReference type="GO" id="GO:0005730">
    <property type="term" value="C:nucleolus"/>
    <property type="evidence" value="ECO:0007669"/>
    <property type="project" value="UniProtKB-SubCell"/>
</dbReference>
<dbReference type="GeneID" id="36548021"/>
<dbReference type="PANTHER" id="PTHR14577">
    <property type="entry name" value="NUCLEOLAR PROTEIN 12"/>
    <property type="match status" value="1"/>
</dbReference>
<evidence type="ECO:0000256" key="5">
    <source>
        <dbReference type="SAM" id="MobiDB-lite"/>
    </source>
</evidence>
<dbReference type="EMBL" id="MSFM01000012">
    <property type="protein sequence ID" value="PKY01266.1"/>
    <property type="molecule type" value="Genomic_DNA"/>
</dbReference>
<sequence length="219" mass="26028">MVHPSAKRRKVATKVEEINFDTDARQEYLTGFRKRKLQRQRNAQEVAERKAKEIKRDERRRIREQRAEDYQRAFEEHRRQLKRLKEEEDGDGSGSANDDDDDEEGEEWGGIEEPPPVDYEAEYIDEDKYTTVTVEEMDPSREGLLNYHGEDRSDEEKEGGDARATKTEEAPEPAKKKKAQDKPKKKKKKFRYESKEDRRLTRTKQRLSNQKKAKARREQ</sequence>
<feature type="compositionally biased region" description="Basic residues" evidence="5">
    <location>
        <begin position="175"/>
        <end position="190"/>
    </location>
</feature>
<evidence type="ECO:0000256" key="2">
    <source>
        <dbReference type="ARBA" id="ARBA00007175"/>
    </source>
</evidence>
<proteinExistence type="inferred from homology"/>
<keyword evidence="4" id="KW-0539">Nucleus</keyword>
<accession>A0A2I1CUF8</accession>
<organism evidence="6 7">
    <name type="scientific">Aspergillus campestris (strain IBT 28561)</name>
    <dbReference type="NCBI Taxonomy" id="1392248"/>
    <lineage>
        <taxon>Eukaryota</taxon>
        <taxon>Fungi</taxon>
        <taxon>Dikarya</taxon>
        <taxon>Ascomycota</taxon>
        <taxon>Pezizomycotina</taxon>
        <taxon>Eurotiomycetes</taxon>
        <taxon>Eurotiomycetidae</taxon>
        <taxon>Eurotiales</taxon>
        <taxon>Aspergillaceae</taxon>
        <taxon>Aspergillus</taxon>
        <taxon>Aspergillus subgen. Circumdati</taxon>
    </lineage>
</organism>
<dbReference type="InterPro" id="IPR019186">
    <property type="entry name" value="Nucleolar_protein_12"/>
</dbReference>
<dbReference type="VEuPathDB" id="FungiDB:P168DRAFT_321681"/>
<dbReference type="PANTHER" id="PTHR14577:SF0">
    <property type="entry name" value="NUCLEOLAR PROTEIN 12"/>
    <property type="match status" value="1"/>
</dbReference>
<evidence type="ECO:0000256" key="3">
    <source>
        <dbReference type="ARBA" id="ARBA00023054"/>
    </source>
</evidence>
<feature type="region of interest" description="Disordered" evidence="5">
    <location>
        <begin position="36"/>
        <end position="219"/>
    </location>
</feature>
<evidence type="ECO:0000256" key="1">
    <source>
        <dbReference type="ARBA" id="ARBA00004604"/>
    </source>
</evidence>
<reference evidence="6" key="1">
    <citation type="submission" date="2016-12" db="EMBL/GenBank/DDBJ databases">
        <title>The genomes of Aspergillus section Nigri reveals drivers in fungal speciation.</title>
        <authorList>
            <consortium name="DOE Joint Genome Institute"/>
            <person name="Vesth T.C."/>
            <person name="Nybo J."/>
            <person name="Theobald S."/>
            <person name="Brandl J."/>
            <person name="Frisvad J.C."/>
            <person name="Nielsen K.F."/>
            <person name="Lyhne E.K."/>
            <person name="Kogle M.E."/>
            <person name="Kuo A."/>
            <person name="Riley R."/>
            <person name="Clum A."/>
            <person name="Nolan M."/>
            <person name="Lipzen A."/>
            <person name="Salamov A."/>
            <person name="Henrissat B."/>
            <person name="Wiebenga A."/>
            <person name="De vries R.P."/>
            <person name="Grigoriev I.V."/>
            <person name="Mortensen U.H."/>
            <person name="Andersen M.R."/>
            <person name="Baker S.E."/>
        </authorList>
    </citation>
    <scope>NUCLEOTIDE SEQUENCE</scope>
    <source>
        <strain evidence="6">IBT 28561</strain>
    </source>
</reference>
<feature type="compositionally biased region" description="Basic and acidic residues" evidence="5">
    <location>
        <begin position="191"/>
        <end position="200"/>
    </location>
</feature>
<feature type="compositionally biased region" description="Acidic residues" evidence="5">
    <location>
        <begin position="87"/>
        <end position="110"/>
    </location>
</feature>
<comment type="caution">
    <text evidence="6">The sequence shown here is derived from an EMBL/GenBank/DDBJ whole genome shotgun (WGS) entry which is preliminary data.</text>
</comment>
<dbReference type="Pfam" id="PF09805">
    <property type="entry name" value="Nop25"/>
    <property type="match status" value="1"/>
</dbReference>
<evidence type="ECO:0000256" key="4">
    <source>
        <dbReference type="ARBA" id="ARBA00023242"/>
    </source>
</evidence>
<name>A0A2I1CUF8_ASPC2</name>
<feature type="compositionally biased region" description="Basic and acidic residues" evidence="5">
    <location>
        <begin position="148"/>
        <end position="174"/>
    </location>
</feature>
<dbReference type="RefSeq" id="XP_024689860.1">
    <property type="nucleotide sequence ID" value="XM_024840497.1"/>
</dbReference>
<keyword evidence="7" id="KW-1185">Reference proteome</keyword>
<comment type="subcellular location">
    <subcellularLocation>
        <location evidence="1">Nucleus</location>
        <location evidence="1">Nucleolus</location>
    </subcellularLocation>
</comment>